<proteinExistence type="predicted"/>
<evidence type="ECO:0000313" key="2">
    <source>
        <dbReference type="Proteomes" id="UP000635142"/>
    </source>
</evidence>
<protein>
    <submittedName>
        <fullName evidence="1">Uncharacterized protein</fullName>
    </submittedName>
</protein>
<keyword evidence="2" id="KW-1185">Reference proteome</keyword>
<dbReference type="Proteomes" id="UP000635142">
    <property type="component" value="Unassembled WGS sequence"/>
</dbReference>
<dbReference type="EMBL" id="JACTAG010000001">
    <property type="protein sequence ID" value="MBD3663666.1"/>
    <property type="molecule type" value="Genomic_DNA"/>
</dbReference>
<organism evidence="1 2">
    <name type="scientific">Sulfitobacter aestuariivivens</name>
    <dbReference type="NCBI Taxonomy" id="2766981"/>
    <lineage>
        <taxon>Bacteria</taxon>
        <taxon>Pseudomonadati</taxon>
        <taxon>Pseudomonadota</taxon>
        <taxon>Alphaproteobacteria</taxon>
        <taxon>Rhodobacterales</taxon>
        <taxon>Roseobacteraceae</taxon>
        <taxon>Sulfitobacter</taxon>
    </lineage>
</organism>
<comment type="caution">
    <text evidence="1">The sequence shown here is derived from an EMBL/GenBank/DDBJ whole genome shotgun (WGS) entry which is preliminary data.</text>
</comment>
<dbReference type="AlphaFoldDB" id="A0A927D3E3"/>
<evidence type="ECO:0000313" key="1">
    <source>
        <dbReference type="EMBL" id="MBD3663666.1"/>
    </source>
</evidence>
<accession>A0A927D3E3</accession>
<gene>
    <name evidence="1" type="ORF">H9Q16_07010</name>
</gene>
<name>A0A927D3E3_9RHOB</name>
<sequence>MVPLLATVPQFSLKWQVLPKAQGGAAFCGPPSEGAECGPQVTMQLLHSSIAKEIIVHPQHLPHIQCIGQLEQGSPGNDPDRFSPPLTGSVFSGDTPSLVSPHFFSLIGRPLNASWTRGVHCGI</sequence>
<reference evidence="1" key="1">
    <citation type="submission" date="2020-08" db="EMBL/GenBank/DDBJ databases">
        <title>Sulfitobacter aestuariivivens sp. nov., isolated from a tidal flat.</title>
        <authorList>
            <person name="Park S."/>
            <person name="Yoon J.-H."/>
        </authorList>
    </citation>
    <scope>NUCLEOTIDE SEQUENCE</scope>
    <source>
        <strain evidence="1">TSTF-M16</strain>
    </source>
</reference>
<dbReference type="RefSeq" id="WP_191074610.1">
    <property type="nucleotide sequence ID" value="NZ_JACTAG010000001.1"/>
</dbReference>